<dbReference type="EMBL" id="LJSN01000005">
    <property type="protein sequence ID" value="PNE36380.1"/>
    <property type="molecule type" value="Genomic_DNA"/>
</dbReference>
<comment type="caution">
    <text evidence="1">The sequence shown here is derived from an EMBL/GenBank/DDBJ whole genome shotgun (WGS) entry which is preliminary data.</text>
</comment>
<dbReference type="SUPFAM" id="SSF53756">
    <property type="entry name" value="UDP-Glycosyltransferase/glycogen phosphorylase"/>
    <property type="match status" value="1"/>
</dbReference>
<dbReference type="AlphaFoldDB" id="A0A2N8P5Q9"/>
<dbReference type="Proteomes" id="UP000236047">
    <property type="component" value="Unassembled WGS sequence"/>
</dbReference>
<evidence type="ECO:0000313" key="2">
    <source>
        <dbReference type="Proteomes" id="UP000236047"/>
    </source>
</evidence>
<accession>A0A2N8P5Q9</accession>
<dbReference type="RefSeq" id="WP_180990453.1">
    <property type="nucleotide sequence ID" value="NZ_LJSN01000005.1"/>
</dbReference>
<proteinExistence type="predicted"/>
<sequence>MIGSPLVLIEPYADRLGGHHQRTLVALAQARPGSLVIAPNGIARDAVTALREAGARLVTAPTTHLATVLLAASRLAAGLAAIGQRVFCSRRWPRCLRRLPHQVTLVARCLTEASVLRTARHLEPGAEAVVILTASEALHGAAALLGGQPHLRFVHEQVTTEDAAVRLLGGLTRRGEERTVAVYPTQAVADQFAAAFPELPGVVRAFAVDDGRRLTAAEREGGRAAFDIPAAEAVVCLIGGWWPYKDIATVGAALTRLTEPLHLVVTGQPLDTAVLERWRDLPNLHLHLVVGPVAESVLRLVYGAADAALVARHPGVGKESGLVMDAARLGVPLIVSDHDPHLTARLREQPWALTFPVGDPDSLADALHAVIRQPPARPGPEAPGLLGMWTATEQADFLTRTFASLRTKESRC</sequence>
<reference evidence="2" key="1">
    <citation type="submission" date="2015-09" db="EMBL/GenBank/DDBJ databases">
        <authorList>
            <person name="Graham D.E."/>
            <person name="Mahan K.M."/>
            <person name="Klingeman D.M."/>
            <person name="Fida T."/>
            <person name="Giannone R.J."/>
            <person name="Hettich R.L."/>
            <person name="Parry R.J."/>
            <person name="Spain J.C."/>
        </authorList>
    </citation>
    <scope>NUCLEOTIDE SEQUENCE [LARGE SCALE GENOMIC DNA]</scope>
    <source>
        <strain evidence="2">JCM 4701</strain>
    </source>
</reference>
<gene>
    <name evidence="1" type="ORF">AOB60_40590</name>
</gene>
<dbReference type="Pfam" id="PF13692">
    <property type="entry name" value="Glyco_trans_1_4"/>
    <property type="match status" value="1"/>
</dbReference>
<organism evidence="1 2">
    <name type="scientific">Streptomyces noursei</name>
    <name type="common">Streptomyces albulus</name>
    <dbReference type="NCBI Taxonomy" id="1971"/>
    <lineage>
        <taxon>Bacteria</taxon>
        <taxon>Bacillati</taxon>
        <taxon>Actinomycetota</taxon>
        <taxon>Actinomycetes</taxon>
        <taxon>Kitasatosporales</taxon>
        <taxon>Streptomycetaceae</taxon>
        <taxon>Streptomyces</taxon>
    </lineage>
</organism>
<keyword evidence="2" id="KW-1185">Reference proteome</keyword>
<dbReference type="Gene3D" id="3.40.50.2000">
    <property type="entry name" value="Glycogen Phosphorylase B"/>
    <property type="match status" value="1"/>
</dbReference>
<evidence type="ECO:0000313" key="1">
    <source>
        <dbReference type="EMBL" id="PNE36380.1"/>
    </source>
</evidence>
<protein>
    <recommendedName>
        <fullName evidence="3">Glycosyl transferase family 1 domain-containing protein</fullName>
    </recommendedName>
</protein>
<name>A0A2N8P5Q9_STRNR</name>
<evidence type="ECO:0008006" key="3">
    <source>
        <dbReference type="Google" id="ProtNLM"/>
    </source>
</evidence>